<dbReference type="InterPro" id="IPR033452">
    <property type="entry name" value="GH30_C"/>
</dbReference>
<comment type="pathway">
    <text evidence="2">Lipid metabolism; sphingolipid metabolism.</text>
</comment>
<dbReference type="InterPro" id="IPR017853">
    <property type="entry name" value="GH"/>
</dbReference>
<evidence type="ECO:0000256" key="10">
    <source>
        <dbReference type="ARBA" id="ARBA00050474"/>
    </source>
</evidence>
<dbReference type="EC" id="3.2.1.45" evidence="5 12"/>
<comment type="catalytic activity">
    <reaction evidence="1">
        <text>a beta-D-glucosyl-(1&lt;-&gt;1')-N-acylsphing-4-enine + H2O = an N-acylsphing-4-enine + D-glucose</text>
        <dbReference type="Rhea" id="RHEA:13269"/>
        <dbReference type="ChEBI" id="CHEBI:4167"/>
        <dbReference type="ChEBI" id="CHEBI:15377"/>
        <dbReference type="ChEBI" id="CHEBI:22801"/>
        <dbReference type="ChEBI" id="CHEBI:52639"/>
        <dbReference type="EC" id="3.2.1.45"/>
    </reaction>
    <physiologicalReaction direction="left-to-right" evidence="1">
        <dbReference type="Rhea" id="RHEA:13270"/>
    </physiologicalReaction>
</comment>
<name>A0AAV2PN16_MEGNR</name>
<evidence type="ECO:0000256" key="4">
    <source>
        <dbReference type="ARBA" id="ARBA00005382"/>
    </source>
</evidence>
<feature type="non-terminal residue" evidence="15">
    <location>
        <position position="1"/>
    </location>
</feature>
<dbReference type="SUPFAM" id="SSF51445">
    <property type="entry name" value="(Trans)glycosidases"/>
    <property type="match status" value="1"/>
</dbReference>
<dbReference type="GO" id="GO:0005102">
    <property type="term" value="F:signaling receptor binding"/>
    <property type="evidence" value="ECO:0007669"/>
    <property type="project" value="UniProtKB-ARBA"/>
</dbReference>
<gene>
    <name evidence="15" type="ORF">MNOR_LOCUS1904</name>
</gene>
<dbReference type="GO" id="GO:0004348">
    <property type="term" value="F:glucosylceramidase activity"/>
    <property type="evidence" value="ECO:0007669"/>
    <property type="project" value="UniProtKB-EC"/>
</dbReference>
<sequence length="534" mass="60182">LYIYQGKTHNLLCSLRSLYLKMPPPPPPSLIYLALLVACLSNALGQDAECNKKFFNADSFVCVCDASHCDFPGTIPPPESGKYTVITSSREELRFQVVSGDLDSDVNEDAVLIHVNPELQYQTMFGFGGAFTDATGINVVALSDDTQDVLLKSYFDPEGIQYDLCRIPIAGSDFSTRPYSYDDVEGDTELEHFALAEEDHLYKLPLIRRAIELSDRELLLFGSPWAPPAWMKVNGMFNGTGGLLPEMWQPYSNYFVKFVEAYEAEGAPMWGLTTQNEPMTGFDDWFWNTCAWTPEDQRDWVKTNLGPTLETAGMRRLKLMIDDHNRDTLPWYPEPAMTDPQSNAYLDGIALHWYSDGWTHPDVMEETHGLWPDKFLLYTESCDGWNSAPDERVNLGDWTRLENYASNIIDDMNHWSTGWVDWNMALDMEGGPNWANNFVDSPIIINKESDEFYKNPMFYAIGHFSKFMLPGSKRVFSSTTDGAVWVTAVANPDGTNAIVLLSWNDNPMSVSVNAEDGKVVNLELPAKSLTTLLV</sequence>
<dbReference type="GO" id="GO:0007040">
    <property type="term" value="P:lysosome organization"/>
    <property type="evidence" value="ECO:0007669"/>
    <property type="project" value="UniProtKB-ARBA"/>
</dbReference>
<dbReference type="PANTHER" id="PTHR11069">
    <property type="entry name" value="GLUCOSYLCERAMIDASE"/>
    <property type="match status" value="1"/>
</dbReference>
<reference evidence="15 16" key="1">
    <citation type="submission" date="2024-05" db="EMBL/GenBank/DDBJ databases">
        <authorList>
            <person name="Wallberg A."/>
        </authorList>
    </citation>
    <scope>NUCLEOTIDE SEQUENCE [LARGE SCALE GENOMIC DNA]</scope>
</reference>
<dbReference type="GO" id="GO:0032006">
    <property type="term" value="P:regulation of TOR signaling"/>
    <property type="evidence" value="ECO:0007669"/>
    <property type="project" value="UniProtKB-ARBA"/>
</dbReference>
<evidence type="ECO:0000256" key="8">
    <source>
        <dbReference type="ARBA" id="ARBA00022919"/>
    </source>
</evidence>
<evidence type="ECO:0000313" key="16">
    <source>
        <dbReference type="Proteomes" id="UP001497623"/>
    </source>
</evidence>
<comment type="similarity">
    <text evidence="4 12">Belongs to the glycosyl hydrolase 30 family.</text>
</comment>
<dbReference type="PANTHER" id="PTHR11069:SF23">
    <property type="entry name" value="LYSOSOMAL ACID GLUCOSYLCERAMIDASE"/>
    <property type="match status" value="1"/>
</dbReference>
<keyword evidence="8 12" id="KW-0746">Sphingolipid metabolism</keyword>
<dbReference type="GO" id="GO:0042391">
    <property type="term" value="P:regulation of membrane potential"/>
    <property type="evidence" value="ECO:0007669"/>
    <property type="project" value="UniProtKB-ARBA"/>
</dbReference>
<keyword evidence="12" id="KW-0326">Glycosidase</keyword>
<evidence type="ECO:0000256" key="1">
    <source>
        <dbReference type="ARBA" id="ARBA00001013"/>
    </source>
</evidence>
<evidence type="ECO:0000256" key="6">
    <source>
        <dbReference type="ARBA" id="ARBA00022729"/>
    </source>
</evidence>
<accession>A0AAV2PN16</accession>
<dbReference type="SUPFAM" id="SSF51011">
    <property type="entry name" value="Glycosyl hydrolase domain"/>
    <property type="match status" value="1"/>
</dbReference>
<protein>
    <recommendedName>
        <fullName evidence="5 12">Glucosylceramidase</fullName>
        <ecNumber evidence="5 12">3.2.1.45</ecNumber>
    </recommendedName>
</protein>
<keyword evidence="7 12" id="KW-0378">Hydrolase</keyword>
<evidence type="ECO:0000256" key="9">
    <source>
        <dbReference type="ARBA" id="ARBA00023098"/>
    </source>
</evidence>
<proteinExistence type="inferred from homology"/>
<dbReference type="GO" id="GO:0008202">
    <property type="term" value="P:steroid metabolic process"/>
    <property type="evidence" value="ECO:0007669"/>
    <property type="project" value="UniProtKB-ARBA"/>
</dbReference>
<keyword evidence="16" id="KW-1185">Reference proteome</keyword>
<dbReference type="Gene3D" id="3.20.20.80">
    <property type="entry name" value="Glycosidases"/>
    <property type="match status" value="1"/>
</dbReference>
<evidence type="ECO:0000256" key="3">
    <source>
        <dbReference type="ARBA" id="ARBA00004991"/>
    </source>
</evidence>
<comment type="catalytic activity">
    <reaction evidence="11">
        <text>an N-acyl-1-beta-D-glucosyl-15-methylhexadecasphing-4-enine + H2O = an N-acyl-15-methylhexadecasphing-4-enine + D-glucose</text>
        <dbReference type="Rhea" id="RHEA:34755"/>
        <dbReference type="ChEBI" id="CHEBI:4167"/>
        <dbReference type="ChEBI" id="CHEBI:15377"/>
        <dbReference type="ChEBI" id="CHEBI:70815"/>
        <dbReference type="ChEBI" id="CHEBI:70846"/>
    </reaction>
    <physiologicalReaction direction="left-to-right" evidence="11">
        <dbReference type="Rhea" id="RHEA:34756"/>
    </physiologicalReaction>
</comment>
<dbReference type="GO" id="GO:0010605">
    <property type="term" value="P:negative regulation of macromolecule metabolic process"/>
    <property type="evidence" value="ECO:0007669"/>
    <property type="project" value="UniProtKB-ARBA"/>
</dbReference>
<dbReference type="AlphaFoldDB" id="A0AAV2PN16"/>
<dbReference type="GO" id="GO:0005774">
    <property type="term" value="C:vacuolar membrane"/>
    <property type="evidence" value="ECO:0007669"/>
    <property type="project" value="UniProtKB-ARBA"/>
</dbReference>
<dbReference type="GO" id="GO:0030163">
    <property type="term" value="P:protein catabolic process"/>
    <property type="evidence" value="ECO:0007669"/>
    <property type="project" value="UniProtKB-ARBA"/>
</dbReference>
<comment type="catalytic activity">
    <reaction evidence="10">
        <text>a beta-D-glucosylceramide + H2O = an N-acyl-sphingoid base + D-glucose</text>
        <dbReference type="Rhea" id="RHEA:81447"/>
        <dbReference type="ChEBI" id="CHEBI:4167"/>
        <dbReference type="ChEBI" id="CHEBI:15377"/>
        <dbReference type="ChEBI" id="CHEBI:83264"/>
        <dbReference type="ChEBI" id="CHEBI:83273"/>
    </reaction>
    <physiologicalReaction direction="left-to-right" evidence="10">
        <dbReference type="Rhea" id="RHEA:81448"/>
    </physiologicalReaction>
</comment>
<evidence type="ECO:0000256" key="7">
    <source>
        <dbReference type="ARBA" id="ARBA00022801"/>
    </source>
</evidence>
<dbReference type="GO" id="GO:0005764">
    <property type="term" value="C:lysosome"/>
    <property type="evidence" value="ECO:0007669"/>
    <property type="project" value="UniProtKB-ARBA"/>
</dbReference>
<evidence type="ECO:0000256" key="12">
    <source>
        <dbReference type="RuleBase" id="RU361188"/>
    </source>
</evidence>
<dbReference type="Pfam" id="PF02055">
    <property type="entry name" value="Glyco_hydro_30"/>
    <property type="match status" value="1"/>
</dbReference>
<organism evidence="15 16">
    <name type="scientific">Meganyctiphanes norvegica</name>
    <name type="common">Northern krill</name>
    <name type="synonym">Thysanopoda norvegica</name>
    <dbReference type="NCBI Taxonomy" id="48144"/>
    <lineage>
        <taxon>Eukaryota</taxon>
        <taxon>Metazoa</taxon>
        <taxon>Ecdysozoa</taxon>
        <taxon>Arthropoda</taxon>
        <taxon>Crustacea</taxon>
        <taxon>Multicrustacea</taxon>
        <taxon>Malacostraca</taxon>
        <taxon>Eumalacostraca</taxon>
        <taxon>Eucarida</taxon>
        <taxon>Euphausiacea</taxon>
        <taxon>Euphausiidae</taxon>
        <taxon>Meganyctiphanes</taxon>
    </lineage>
</organism>
<evidence type="ECO:0000259" key="14">
    <source>
        <dbReference type="Pfam" id="PF17189"/>
    </source>
</evidence>
<dbReference type="GO" id="GO:0016758">
    <property type="term" value="F:hexosyltransferase activity"/>
    <property type="evidence" value="ECO:0007669"/>
    <property type="project" value="UniProtKB-ARBA"/>
</dbReference>
<feature type="domain" description="Glycosyl hydrolase family 30 beta sandwich" evidence="14">
    <location>
        <begin position="471"/>
        <end position="532"/>
    </location>
</feature>
<dbReference type="InterPro" id="IPR001139">
    <property type="entry name" value="Glyco_hydro_30"/>
</dbReference>
<evidence type="ECO:0000256" key="2">
    <source>
        <dbReference type="ARBA" id="ARBA00004760"/>
    </source>
</evidence>
<dbReference type="Pfam" id="PF17189">
    <property type="entry name" value="Glyco_hydro_30C"/>
    <property type="match status" value="1"/>
</dbReference>
<dbReference type="GO" id="GO:0006914">
    <property type="term" value="P:autophagy"/>
    <property type="evidence" value="ECO:0007669"/>
    <property type="project" value="UniProtKB-ARBA"/>
</dbReference>
<dbReference type="EMBL" id="CAXKWB010000545">
    <property type="protein sequence ID" value="CAL4061154.1"/>
    <property type="molecule type" value="Genomic_DNA"/>
</dbReference>
<keyword evidence="9 12" id="KW-0443">Lipid metabolism</keyword>
<evidence type="ECO:0000313" key="15">
    <source>
        <dbReference type="EMBL" id="CAL4061154.1"/>
    </source>
</evidence>
<feature type="domain" description="Glycosyl hydrolase family 30 TIM-barrel" evidence="13">
    <location>
        <begin position="126"/>
        <end position="468"/>
    </location>
</feature>
<dbReference type="GO" id="GO:0016241">
    <property type="term" value="P:regulation of macroautophagy"/>
    <property type="evidence" value="ECO:0007669"/>
    <property type="project" value="UniProtKB-ARBA"/>
</dbReference>
<dbReference type="FunFam" id="3.20.20.80:FF:000030">
    <property type="entry name" value="Lysosomal acid glucosylceramidase"/>
    <property type="match status" value="1"/>
</dbReference>
<keyword evidence="6" id="KW-0732">Signal</keyword>
<evidence type="ECO:0000256" key="5">
    <source>
        <dbReference type="ARBA" id="ARBA00012658"/>
    </source>
</evidence>
<dbReference type="PRINTS" id="PR00843">
    <property type="entry name" value="GLHYDRLASE30"/>
</dbReference>
<dbReference type="InterPro" id="IPR033453">
    <property type="entry name" value="Glyco_hydro_30_TIM-barrel"/>
</dbReference>
<dbReference type="GO" id="GO:0006680">
    <property type="term" value="P:glucosylceramide catabolic process"/>
    <property type="evidence" value="ECO:0007669"/>
    <property type="project" value="UniProtKB-ARBA"/>
</dbReference>
<dbReference type="GO" id="GO:0006066">
    <property type="term" value="P:alcohol metabolic process"/>
    <property type="evidence" value="ECO:0007669"/>
    <property type="project" value="UniProtKB-ARBA"/>
</dbReference>
<evidence type="ECO:0000259" key="13">
    <source>
        <dbReference type="Pfam" id="PF02055"/>
    </source>
</evidence>
<evidence type="ECO:0000256" key="11">
    <source>
        <dbReference type="ARBA" id="ARBA00051345"/>
    </source>
</evidence>
<comment type="caution">
    <text evidence="15">The sequence shown here is derived from an EMBL/GenBank/DDBJ whole genome shotgun (WGS) entry which is preliminary data.</text>
</comment>
<dbReference type="GO" id="GO:0051246">
    <property type="term" value="P:regulation of protein metabolic process"/>
    <property type="evidence" value="ECO:0007669"/>
    <property type="project" value="UniProtKB-ARBA"/>
</dbReference>
<comment type="pathway">
    <text evidence="3">Sphingolipid metabolism.</text>
</comment>
<dbReference type="Proteomes" id="UP001497623">
    <property type="component" value="Unassembled WGS sequence"/>
</dbReference>